<dbReference type="Pfam" id="PF01796">
    <property type="entry name" value="OB_ChsH2_C"/>
    <property type="match status" value="1"/>
</dbReference>
<dbReference type="InterPro" id="IPR002878">
    <property type="entry name" value="ChsH2_C"/>
</dbReference>
<feature type="region of interest" description="Disordered" evidence="1">
    <location>
        <begin position="1"/>
        <end position="29"/>
    </location>
</feature>
<gene>
    <name evidence="4" type="ORF">ACFOGJ_18500</name>
</gene>
<accession>A0ABV7L3Y4</accession>
<name>A0ABV7L3Y4_9PROT</name>
<evidence type="ECO:0000256" key="1">
    <source>
        <dbReference type="SAM" id="MobiDB-lite"/>
    </source>
</evidence>
<feature type="domain" description="ChsH2 rubredoxin-like zinc ribbon" evidence="3">
    <location>
        <begin position="37"/>
        <end position="70"/>
    </location>
</feature>
<dbReference type="InterPro" id="IPR002347">
    <property type="entry name" value="SDR_fam"/>
</dbReference>
<comment type="caution">
    <text evidence="4">The sequence shown here is derived from an EMBL/GenBank/DDBJ whole genome shotgun (WGS) entry which is preliminary data.</text>
</comment>
<dbReference type="InterPro" id="IPR022002">
    <property type="entry name" value="ChsH2_Znr"/>
</dbReference>
<sequence length="413" mass="44918">MTTPMPPPKRKDPTKRTRLPTRPPDGRSREALGLTAMAAQGRFALQVCATCGAVQYPPRQLCGACLADALQWRDVAATGTVVAETVLRHSNDLFFRERLPWRLGMVQLDCGPSAVAHLAEDCVQGQKVRLALQLDRSGQAVMVARPERPDAYAGEDRQLREAGCDPKGRRVLIVDGRTMLAPELAQAFVRAGSRTVFVGHAEPWKHSAYVDALRGMDGVELVPLNVTDSDSVRELAALLGGKVEILVNNSYHLRDGGAVDRSDVNTPRDEIETHYLGLLRLAREFGPAMRARGADGEYGAVAWVNLLSVYALVNNPAFGTYSASQAAALSLSHCLRAELRPGGVRVLNAFLGPLEDEWHQLVPPPKLEPPAVARAVLRGLQDGLEELPVGPVAEEILRRLAENPKEIEREIGA</sequence>
<organism evidence="4 5">
    <name type="scientific">Marinibaculum pumilum</name>
    <dbReference type="NCBI Taxonomy" id="1766165"/>
    <lineage>
        <taxon>Bacteria</taxon>
        <taxon>Pseudomonadati</taxon>
        <taxon>Pseudomonadota</taxon>
        <taxon>Alphaproteobacteria</taxon>
        <taxon>Rhodospirillales</taxon>
        <taxon>Rhodospirillaceae</taxon>
        <taxon>Marinibaculum</taxon>
    </lineage>
</organism>
<evidence type="ECO:0000313" key="5">
    <source>
        <dbReference type="Proteomes" id="UP001595528"/>
    </source>
</evidence>
<dbReference type="SUPFAM" id="SSF50249">
    <property type="entry name" value="Nucleic acid-binding proteins"/>
    <property type="match status" value="1"/>
</dbReference>
<dbReference type="SUPFAM" id="SSF51735">
    <property type="entry name" value="NAD(P)-binding Rossmann-fold domains"/>
    <property type="match status" value="1"/>
</dbReference>
<reference evidence="5" key="1">
    <citation type="journal article" date="2019" name="Int. J. Syst. Evol. Microbiol.">
        <title>The Global Catalogue of Microorganisms (GCM) 10K type strain sequencing project: providing services to taxonomists for standard genome sequencing and annotation.</title>
        <authorList>
            <consortium name="The Broad Institute Genomics Platform"/>
            <consortium name="The Broad Institute Genome Sequencing Center for Infectious Disease"/>
            <person name="Wu L."/>
            <person name="Ma J."/>
        </authorList>
    </citation>
    <scope>NUCLEOTIDE SEQUENCE [LARGE SCALE GENOMIC DNA]</scope>
    <source>
        <strain evidence="5">KCTC 42964</strain>
    </source>
</reference>
<dbReference type="Gene3D" id="6.10.30.10">
    <property type="match status" value="1"/>
</dbReference>
<dbReference type="InterPro" id="IPR036291">
    <property type="entry name" value="NAD(P)-bd_dom_sf"/>
</dbReference>
<feature type="domain" description="ChsH2 C-terminal OB-fold" evidence="2">
    <location>
        <begin position="72"/>
        <end position="132"/>
    </location>
</feature>
<dbReference type="Proteomes" id="UP001595528">
    <property type="component" value="Unassembled WGS sequence"/>
</dbReference>
<dbReference type="InterPro" id="IPR052513">
    <property type="entry name" value="Thioester_dehydratase-like"/>
</dbReference>
<protein>
    <submittedName>
        <fullName evidence="4">SDR family NAD(P)-dependent oxidoreductase</fullName>
    </submittedName>
</protein>
<evidence type="ECO:0000259" key="2">
    <source>
        <dbReference type="Pfam" id="PF01796"/>
    </source>
</evidence>
<dbReference type="PANTHER" id="PTHR34075">
    <property type="entry name" value="BLR3430 PROTEIN"/>
    <property type="match status" value="1"/>
</dbReference>
<keyword evidence="5" id="KW-1185">Reference proteome</keyword>
<proteinExistence type="predicted"/>
<dbReference type="Gene3D" id="3.40.50.720">
    <property type="entry name" value="NAD(P)-binding Rossmann-like Domain"/>
    <property type="match status" value="1"/>
</dbReference>
<evidence type="ECO:0000313" key="4">
    <source>
        <dbReference type="EMBL" id="MFC3229244.1"/>
    </source>
</evidence>
<dbReference type="Pfam" id="PF00106">
    <property type="entry name" value="adh_short"/>
    <property type="match status" value="1"/>
</dbReference>
<dbReference type="PANTHER" id="PTHR34075:SF5">
    <property type="entry name" value="BLR3430 PROTEIN"/>
    <property type="match status" value="1"/>
</dbReference>
<dbReference type="InterPro" id="IPR012340">
    <property type="entry name" value="NA-bd_OB-fold"/>
</dbReference>
<dbReference type="RefSeq" id="WP_379903263.1">
    <property type="nucleotide sequence ID" value="NZ_JBHRTR010000031.1"/>
</dbReference>
<dbReference type="Pfam" id="PF12172">
    <property type="entry name" value="zf-ChsH2"/>
    <property type="match status" value="1"/>
</dbReference>
<evidence type="ECO:0000259" key="3">
    <source>
        <dbReference type="Pfam" id="PF12172"/>
    </source>
</evidence>
<dbReference type="EMBL" id="JBHRTR010000031">
    <property type="protein sequence ID" value="MFC3229244.1"/>
    <property type="molecule type" value="Genomic_DNA"/>
</dbReference>